<evidence type="ECO:0000313" key="1">
    <source>
        <dbReference type="EMBL" id="KAI4305110.1"/>
    </source>
</evidence>
<accession>A0ACB9L5R9</accession>
<keyword evidence="2" id="KW-1185">Reference proteome</keyword>
<organism evidence="1 2">
    <name type="scientific">Bauhinia variegata</name>
    <name type="common">Purple orchid tree</name>
    <name type="synonym">Phanera variegata</name>
    <dbReference type="NCBI Taxonomy" id="167791"/>
    <lineage>
        <taxon>Eukaryota</taxon>
        <taxon>Viridiplantae</taxon>
        <taxon>Streptophyta</taxon>
        <taxon>Embryophyta</taxon>
        <taxon>Tracheophyta</taxon>
        <taxon>Spermatophyta</taxon>
        <taxon>Magnoliopsida</taxon>
        <taxon>eudicotyledons</taxon>
        <taxon>Gunneridae</taxon>
        <taxon>Pentapetalae</taxon>
        <taxon>rosids</taxon>
        <taxon>fabids</taxon>
        <taxon>Fabales</taxon>
        <taxon>Fabaceae</taxon>
        <taxon>Cercidoideae</taxon>
        <taxon>Cercideae</taxon>
        <taxon>Bauhiniinae</taxon>
        <taxon>Bauhinia</taxon>
    </lineage>
</organism>
<reference evidence="1 2" key="1">
    <citation type="journal article" date="2022" name="DNA Res.">
        <title>Chromosomal-level genome assembly of the orchid tree Bauhinia variegata (Leguminosae; Cercidoideae) supports the allotetraploid origin hypothesis of Bauhinia.</title>
        <authorList>
            <person name="Zhong Y."/>
            <person name="Chen Y."/>
            <person name="Zheng D."/>
            <person name="Pang J."/>
            <person name="Liu Y."/>
            <person name="Luo S."/>
            <person name="Meng S."/>
            <person name="Qian L."/>
            <person name="Wei D."/>
            <person name="Dai S."/>
            <person name="Zhou R."/>
        </authorList>
    </citation>
    <scope>NUCLEOTIDE SEQUENCE [LARGE SCALE GENOMIC DNA]</scope>
    <source>
        <strain evidence="1">BV-YZ2020</strain>
    </source>
</reference>
<dbReference type="EMBL" id="CM039437">
    <property type="protein sequence ID" value="KAI4305110.1"/>
    <property type="molecule type" value="Genomic_DNA"/>
</dbReference>
<protein>
    <submittedName>
        <fullName evidence="1">Uncharacterized protein</fullName>
    </submittedName>
</protein>
<evidence type="ECO:0000313" key="2">
    <source>
        <dbReference type="Proteomes" id="UP000828941"/>
    </source>
</evidence>
<proteinExistence type="predicted"/>
<gene>
    <name evidence="1" type="ORF">L6164_028496</name>
</gene>
<comment type="caution">
    <text evidence="1">The sequence shown here is derived from an EMBL/GenBank/DDBJ whole genome shotgun (WGS) entry which is preliminary data.</text>
</comment>
<name>A0ACB9L5R9_BAUVA</name>
<sequence>MSMWDYLLKIRGICNDLRAISEKVTSDDQIMAILASMGLEYNLLVVSVSFESITVEALQNLLVKLIFYKSKHHSLLNKKARRKA</sequence>
<dbReference type="Proteomes" id="UP000828941">
    <property type="component" value="Chromosome 12"/>
</dbReference>